<evidence type="ECO:0008006" key="4">
    <source>
        <dbReference type="Google" id="ProtNLM"/>
    </source>
</evidence>
<dbReference type="OrthoDB" id="3644474at2759"/>
<reference evidence="2" key="1">
    <citation type="submission" date="2021-12" db="EMBL/GenBank/DDBJ databases">
        <authorList>
            <person name="Zaccaron A."/>
            <person name="Stergiopoulos I."/>
        </authorList>
    </citation>
    <scope>NUCLEOTIDE SEQUENCE</scope>
    <source>
        <strain evidence="2">Race5_Kim</strain>
    </source>
</reference>
<dbReference type="OMA" id="THACEHA"/>
<accession>A0A9Q8P6V1</accession>
<reference evidence="2" key="2">
    <citation type="journal article" date="2022" name="Microb. Genom.">
        <title>A chromosome-scale genome assembly of the tomato pathogen Cladosporium fulvum reveals a compartmentalized genome architecture and the presence of a dispensable chromosome.</title>
        <authorList>
            <person name="Zaccaron A.Z."/>
            <person name="Chen L.H."/>
            <person name="Samaras A."/>
            <person name="Stergiopoulos I."/>
        </authorList>
    </citation>
    <scope>NUCLEOTIDE SEQUENCE</scope>
    <source>
        <strain evidence="2">Race5_Kim</strain>
    </source>
</reference>
<dbReference type="RefSeq" id="XP_047759697.1">
    <property type="nucleotide sequence ID" value="XM_047907398.1"/>
</dbReference>
<dbReference type="EMBL" id="CP090165">
    <property type="protein sequence ID" value="UJO15331.1"/>
    <property type="molecule type" value="Genomic_DNA"/>
</dbReference>
<feature type="signal peptide" evidence="1">
    <location>
        <begin position="1"/>
        <end position="16"/>
    </location>
</feature>
<dbReference type="Proteomes" id="UP000756132">
    <property type="component" value="Chromosome 3"/>
</dbReference>
<name>A0A9Q8P6V1_PASFU</name>
<evidence type="ECO:0000313" key="2">
    <source>
        <dbReference type="EMBL" id="UJO15331.1"/>
    </source>
</evidence>
<evidence type="ECO:0000256" key="1">
    <source>
        <dbReference type="SAM" id="SignalP"/>
    </source>
</evidence>
<organism evidence="2 3">
    <name type="scientific">Passalora fulva</name>
    <name type="common">Tomato leaf mold</name>
    <name type="synonym">Cladosporium fulvum</name>
    <dbReference type="NCBI Taxonomy" id="5499"/>
    <lineage>
        <taxon>Eukaryota</taxon>
        <taxon>Fungi</taxon>
        <taxon>Dikarya</taxon>
        <taxon>Ascomycota</taxon>
        <taxon>Pezizomycotina</taxon>
        <taxon>Dothideomycetes</taxon>
        <taxon>Dothideomycetidae</taxon>
        <taxon>Mycosphaerellales</taxon>
        <taxon>Mycosphaerellaceae</taxon>
        <taxon>Fulvia</taxon>
    </lineage>
</organism>
<keyword evidence="1" id="KW-0732">Signal</keyword>
<keyword evidence="3" id="KW-1185">Reference proteome</keyword>
<gene>
    <name evidence="2" type="ORF">CLAFUR5_08250</name>
</gene>
<evidence type="ECO:0000313" key="3">
    <source>
        <dbReference type="Proteomes" id="UP000756132"/>
    </source>
</evidence>
<proteinExistence type="predicted"/>
<feature type="chain" id="PRO_5040336983" description="Apple domain-containing protein" evidence="1">
    <location>
        <begin position="17"/>
        <end position="312"/>
    </location>
</feature>
<dbReference type="AlphaFoldDB" id="A0A9Q8P6V1"/>
<protein>
    <recommendedName>
        <fullName evidence="4">Apple domain-containing protein</fullName>
    </recommendedName>
</protein>
<sequence>MKTFAILPLLAAMSYALPQDSCTTYTIQLIVPTTTATYSSTAVVTEHATTPMDLGTFTYVKTISSTKTLETVTVTTHACEHADTVSAPYKTETVYTSDYAQAPFTKRDLGLSPRDGCTIIVTSTTTFGQTQTWVPAGVTRTFTDHTDFTQATVTRTTTGGKAYAIETETVTKPTKCADVTVKPTEPTATVTLNAKCSPSAMISAYNNFGIDWLSDTPAGGATYETTASDASACCQICAEARDCAASAWDIRSGNCKLEFPIEFSSGNLNCGQGLLGYYNAGPNHPMSPGTGWYVAEMCGNAQFSNSKPDDGT</sequence>
<dbReference type="KEGG" id="ffu:CLAFUR5_08250"/>
<dbReference type="GeneID" id="71988128"/>